<reference evidence="13" key="1">
    <citation type="journal article" date="2019" name="Int. J. Syst. Evol. Microbiol.">
        <title>The Global Catalogue of Microorganisms (GCM) 10K type strain sequencing project: providing services to taxonomists for standard genome sequencing and annotation.</title>
        <authorList>
            <consortium name="The Broad Institute Genomics Platform"/>
            <consortium name="The Broad Institute Genome Sequencing Center for Infectious Disease"/>
            <person name="Wu L."/>
            <person name="Ma J."/>
        </authorList>
    </citation>
    <scope>NUCLEOTIDE SEQUENCE [LARGE SCALE GENOMIC DNA]</scope>
    <source>
        <strain evidence="13">CECT 8472</strain>
    </source>
</reference>
<comment type="caution">
    <text evidence="12">The sequence shown here is derived from an EMBL/GenBank/DDBJ whole genome shotgun (WGS) entry which is preliminary data.</text>
</comment>
<dbReference type="Pfam" id="PF00266">
    <property type="entry name" value="Aminotran_5"/>
    <property type="match status" value="1"/>
</dbReference>
<dbReference type="NCBIfam" id="TIGR01979">
    <property type="entry name" value="sufS"/>
    <property type="match status" value="1"/>
</dbReference>
<dbReference type="InterPro" id="IPR015421">
    <property type="entry name" value="PyrdxlP-dep_Trfase_major"/>
</dbReference>
<dbReference type="Gene3D" id="3.90.1150.10">
    <property type="entry name" value="Aspartate Aminotransferase, domain 1"/>
    <property type="match status" value="1"/>
</dbReference>
<comment type="function">
    <text evidence="3">Catalyzes the removal of elemental sulfur atoms from cysteine to produce alanine. Seems to participate in the biosynthesis of the nitrogenase metalloclusters by providing the inorganic sulfur required for the Fe-S core formation.</text>
</comment>
<dbReference type="InterPro" id="IPR015422">
    <property type="entry name" value="PyrdxlP-dep_Trfase_small"/>
</dbReference>
<comment type="similarity">
    <text evidence="4">Belongs to the class-V pyridoxal-phosphate-dependent aminotransferase family. Csd subfamily.</text>
</comment>
<dbReference type="InterPro" id="IPR010970">
    <property type="entry name" value="Cys_dSase_SufS"/>
</dbReference>
<dbReference type="PANTHER" id="PTHR43586:SF8">
    <property type="entry name" value="CYSTEINE DESULFURASE 1, CHLOROPLASTIC"/>
    <property type="match status" value="1"/>
</dbReference>
<dbReference type="PIRSF" id="PIRSF005572">
    <property type="entry name" value="NifS"/>
    <property type="match status" value="1"/>
</dbReference>
<dbReference type="RefSeq" id="WP_382421937.1">
    <property type="nucleotide sequence ID" value="NZ_JBHSCW010000003.1"/>
</dbReference>
<dbReference type="SUPFAM" id="SSF53383">
    <property type="entry name" value="PLP-dependent transferases"/>
    <property type="match status" value="1"/>
</dbReference>
<dbReference type="EMBL" id="JBHSCW010000003">
    <property type="protein sequence ID" value="MFC4351611.1"/>
    <property type="molecule type" value="Genomic_DNA"/>
</dbReference>
<evidence type="ECO:0000256" key="5">
    <source>
        <dbReference type="ARBA" id="ARBA00012239"/>
    </source>
</evidence>
<comment type="catalytic activity">
    <reaction evidence="10">
        <text>(sulfur carrier)-H + L-cysteine = (sulfur carrier)-SH + L-alanine</text>
        <dbReference type="Rhea" id="RHEA:43892"/>
        <dbReference type="Rhea" id="RHEA-COMP:14737"/>
        <dbReference type="Rhea" id="RHEA-COMP:14739"/>
        <dbReference type="ChEBI" id="CHEBI:29917"/>
        <dbReference type="ChEBI" id="CHEBI:35235"/>
        <dbReference type="ChEBI" id="CHEBI:57972"/>
        <dbReference type="ChEBI" id="CHEBI:64428"/>
        <dbReference type="EC" id="2.8.1.7"/>
    </reaction>
</comment>
<evidence type="ECO:0000256" key="7">
    <source>
        <dbReference type="ARBA" id="ARBA00021850"/>
    </source>
</evidence>
<name>A0ABV8UL81_9PROT</name>
<evidence type="ECO:0000256" key="2">
    <source>
        <dbReference type="ARBA" id="ARBA00002824"/>
    </source>
</evidence>
<dbReference type="InterPro" id="IPR016454">
    <property type="entry name" value="Cysteine_dSase"/>
</dbReference>
<evidence type="ECO:0000259" key="11">
    <source>
        <dbReference type="Pfam" id="PF00266"/>
    </source>
</evidence>
<dbReference type="InterPro" id="IPR015424">
    <property type="entry name" value="PyrdxlP-dep_Trfase"/>
</dbReference>
<dbReference type="CDD" id="cd06453">
    <property type="entry name" value="SufS_like"/>
    <property type="match status" value="1"/>
</dbReference>
<evidence type="ECO:0000313" key="13">
    <source>
        <dbReference type="Proteomes" id="UP001595799"/>
    </source>
</evidence>
<evidence type="ECO:0000256" key="3">
    <source>
        <dbReference type="ARBA" id="ARBA00003120"/>
    </source>
</evidence>
<evidence type="ECO:0000256" key="1">
    <source>
        <dbReference type="ARBA" id="ARBA00001933"/>
    </source>
</evidence>
<organism evidence="12 13">
    <name type="scientific">Fodinicurvata halophila</name>
    <dbReference type="NCBI Taxonomy" id="1419723"/>
    <lineage>
        <taxon>Bacteria</taxon>
        <taxon>Pseudomonadati</taxon>
        <taxon>Pseudomonadota</taxon>
        <taxon>Alphaproteobacteria</taxon>
        <taxon>Rhodospirillales</taxon>
        <taxon>Rhodovibrionaceae</taxon>
        <taxon>Fodinicurvata</taxon>
    </lineage>
</organism>
<dbReference type="GO" id="GO:0008483">
    <property type="term" value="F:transaminase activity"/>
    <property type="evidence" value="ECO:0007669"/>
    <property type="project" value="UniProtKB-KW"/>
</dbReference>
<keyword evidence="9" id="KW-0663">Pyridoxal phosphate</keyword>
<gene>
    <name evidence="12" type="ORF">ACFOW6_08670</name>
</gene>
<keyword evidence="8" id="KW-0808">Transferase</keyword>
<proteinExistence type="inferred from homology"/>
<feature type="domain" description="Aminotransferase class V" evidence="11">
    <location>
        <begin position="42"/>
        <end position="411"/>
    </location>
</feature>
<evidence type="ECO:0000256" key="6">
    <source>
        <dbReference type="ARBA" id="ARBA00013558"/>
    </source>
</evidence>
<evidence type="ECO:0000256" key="10">
    <source>
        <dbReference type="ARBA" id="ARBA00050776"/>
    </source>
</evidence>
<dbReference type="InterPro" id="IPR000192">
    <property type="entry name" value="Aminotrans_V_dom"/>
</dbReference>
<evidence type="ECO:0000256" key="9">
    <source>
        <dbReference type="ARBA" id="ARBA00022898"/>
    </source>
</evidence>
<accession>A0ABV8UL81</accession>
<dbReference type="Proteomes" id="UP001595799">
    <property type="component" value="Unassembled WGS sequence"/>
</dbReference>
<dbReference type="Gene3D" id="3.40.640.10">
    <property type="entry name" value="Type I PLP-dependent aspartate aminotransferase-like (Major domain)"/>
    <property type="match status" value="1"/>
</dbReference>
<dbReference type="PANTHER" id="PTHR43586">
    <property type="entry name" value="CYSTEINE DESULFURASE"/>
    <property type="match status" value="1"/>
</dbReference>
<dbReference type="EC" id="2.8.1.7" evidence="5"/>
<comment type="function">
    <text evidence="2">Catalyzes the removal of elemental sulfur and selenium atoms from L-cysteine, L-cystine, L-selenocysteine, and L-selenocystine to produce L-alanine.</text>
</comment>
<evidence type="ECO:0000256" key="4">
    <source>
        <dbReference type="ARBA" id="ARBA00010447"/>
    </source>
</evidence>
<evidence type="ECO:0000313" key="12">
    <source>
        <dbReference type="EMBL" id="MFC4351611.1"/>
    </source>
</evidence>
<comment type="cofactor">
    <cofactor evidence="1">
        <name>pyridoxal 5'-phosphate</name>
        <dbReference type="ChEBI" id="CHEBI:597326"/>
    </cofactor>
</comment>
<keyword evidence="12" id="KW-0032">Aminotransferase</keyword>
<evidence type="ECO:0000256" key="8">
    <source>
        <dbReference type="ARBA" id="ARBA00022679"/>
    </source>
</evidence>
<protein>
    <recommendedName>
        <fullName evidence="6">Cysteine desulfurase</fullName>
        <ecNumber evidence="5">2.8.1.7</ecNumber>
    </recommendedName>
    <alternativeName>
        <fullName evidence="7">Probable cysteine desulfurase</fullName>
    </alternativeName>
</protein>
<sequence>MASVIEPERPSTESNLEAALNVDRIRRDFPILDREVYGRPLVYLDNAASAQKPRQVIQAMNDVMEGCYSNVHRGVHKLSQESTDLYEGARERIAGFINADSADEIVFTRGATEAINLVANGFGQTRLQPGDEIVISWLEHHSNIVPWQLLRDRLGIEIKVVPIDEQGNFLFEDYLQLLGPRTKLVAVTHVSNALGTVTPLPEIISAAHERDVPVLVDGCQAVPHMKVDVQALGADFYAFSGHKLYGPTGIGVLYGRKDLLNSLPPYQGGGEMISSVTFERTTFKQAPHRFEAGTPAIVEAIGLGAAVDYMNALDFEALAAHEQALLTYAENRLSEIEGLTIFGQARNKAAIVSFTLDAAHPHDIGTIVDRAGVAIRAGHHCAQPIMDRYGVAATVRASFGLYNTRAEIDTLTDALHQVKELFG</sequence>
<keyword evidence="13" id="KW-1185">Reference proteome</keyword>